<name>F9WJC6_TRYCI</name>
<feature type="compositionally biased region" description="Polar residues" evidence="1">
    <location>
        <begin position="10"/>
        <end position="22"/>
    </location>
</feature>
<proteinExistence type="predicted"/>
<feature type="compositionally biased region" description="Basic and acidic residues" evidence="1">
    <location>
        <begin position="221"/>
        <end position="276"/>
    </location>
</feature>
<feature type="compositionally biased region" description="Basic and acidic residues" evidence="1">
    <location>
        <begin position="683"/>
        <end position="700"/>
    </location>
</feature>
<feature type="compositionally biased region" description="Basic and acidic residues" evidence="1">
    <location>
        <begin position="645"/>
        <end position="654"/>
    </location>
</feature>
<feature type="compositionally biased region" description="Basic and acidic residues" evidence="1">
    <location>
        <begin position="309"/>
        <end position="322"/>
    </location>
</feature>
<dbReference type="EMBL" id="CAEQ01002710">
    <property type="protein sequence ID" value="CCD17430.1"/>
    <property type="molecule type" value="Genomic_DNA"/>
</dbReference>
<comment type="caution">
    <text evidence="2">The sequence shown here is derived from an EMBL/GenBank/DDBJ whole genome shotgun (WGS) entry which is preliminary data.</text>
</comment>
<evidence type="ECO:0000313" key="2">
    <source>
        <dbReference type="EMBL" id="CCD17430.1"/>
    </source>
</evidence>
<feature type="compositionally biased region" description="Polar residues" evidence="1">
    <location>
        <begin position="612"/>
        <end position="631"/>
    </location>
</feature>
<feature type="region of interest" description="Disordered" evidence="1">
    <location>
        <begin position="513"/>
        <end position="747"/>
    </location>
</feature>
<feature type="compositionally biased region" description="Polar residues" evidence="1">
    <location>
        <begin position="323"/>
        <end position="332"/>
    </location>
</feature>
<gene>
    <name evidence="2" type="ORF">TCIL3000_0_22490</name>
</gene>
<feature type="region of interest" description="Disordered" evidence="1">
    <location>
        <begin position="291"/>
        <end position="406"/>
    </location>
</feature>
<feature type="region of interest" description="Disordered" evidence="1">
    <location>
        <begin position="1"/>
        <end position="62"/>
    </location>
</feature>
<feature type="region of interest" description="Disordered" evidence="1">
    <location>
        <begin position="149"/>
        <end position="173"/>
    </location>
</feature>
<keyword evidence="3" id="KW-1185">Reference proteome</keyword>
<feature type="compositionally biased region" description="Basic and acidic residues" evidence="1">
    <location>
        <begin position="23"/>
        <end position="54"/>
    </location>
</feature>
<reference evidence="3" key="1">
    <citation type="submission" date="2011-07" db="EMBL/GenBank/DDBJ databases">
        <title>Divergent evolution of antigenic variation in African trypanosomes.</title>
        <authorList>
            <person name="Jackson A.P."/>
            <person name="Berry A."/>
            <person name="Allison H.C."/>
            <person name="Burton P."/>
            <person name="Anderson J."/>
            <person name="Aslett M."/>
            <person name="Brown R."/>
            <person name="Corton N."/>
            <person name="Harris D."/>
            <person name="Hauser H."/>
            <person name="Gamble J."/>
            <person name="Gilderthorp R."/>
            <person name="McQuillan J."/>
            <person name="Quail M.A."/>
            <person name="Sanders M."/>
            <person name="Van Tonder A."/>
            <person name="Ginger M.L."/>
            <person name="Donelson J.E."/>
            <person name="Field M.C."/>
            <person name="Barry J.D."/>
            <person name="Berriman M."/>
            <person name="Hertz-Fowler C."/>
        </authorList>
    </citation>
    <scope>NUCLEOTIDE SEQUENCE [LARGE SCALE GENOMIC DNA]</scope>
    <source>
        <strain evidence="3">IL3000</strain>
    </source>
</reference>
<accession>F9WJC6</accession>
<reference evidence="2 3" key="2">
    <citation type="journal article" date="2012" name="Proc. Natl. Acad. Sci. U.S.A.">
        <title>Antigenic diversity is generated by distinct evolutionary mechanisms in African trypanosome species.</title>
        <authorList>
            <person name="Jackson A.P."/>
            <person name="Berry A."/>
            <person name="Aslett M."/>
            <person name="Allison H.C."/>
            <person name="Burton P."/>
            <person name="Vavrova-Anderson J."/>
            <person name="Brown R."/>
            <person name="Browne H."/>
            <person name="Corton N."/>
            <person name="Hauser H."/>
            <person name="Gamble J."/>
            <person name="Gilderthorp R."/>
            <person name="Marcello L."/>
            <person name="McQuillan J."/>
            <person name="Otto T.D."/>
            <person name="Quail M.A."/>
            <person name="Sanders M.J."/>
            <person name="van Tonder A."/>
            <person name="Ginger M.L."/>
            <person name="Field M.C."/>
            <person name="Barry J.D."/>
            <person name="Hertz-Fowler C."/>
            <person name="Berriman M."/>
        </authorList>
    </citation>
    <scope>NUCLEOTIDE SEQUENCE [LARGE SCALE GENOMIC DNA]</scope>
    <source>
        <strain evidence="2 3">IL3000</strain>
    </source>
</reference>
<dbReference type="VEuPathDB" id="TriTrypDB:TcIL3000_0_22490"/>
<dbReference type="AlphaFoldDB" id="F9WJC6"/>
<dbReference type="Proteomes" id="UP000000702">
    <property type="component" value="Unassembled WGS sequence"/>
</dbReference>
<feature type="region of interest" description="Disordered" evidence="1">
    <location>
        <begin position="185"/>
        <end position="276"/>
    </location>
</feature>
<organism evidence="2 3">
    <name type="scientific">Trypanosoma congolense (strain IL3000)</name>
    <dbReference type="NCBI Taxonomy" id="1068625"/>
    <lineage>
        <taxon>Eukaryota</taxon>
        <taxon>Discoba</taxon>
        <taxon>Euglenozoa</taxon>
        <taxon>Kinetoplastea</taxon>
        <taxon>Metakinetoplastina</taxon>
        <taxon>Trypanosomatida</taxon>
        <taxon>Trypanosomatidae</taxon>
        <taxon>Trypanosoma</taxon>
        <taxon>Nannomonas</taxon>
    </lineage>
</organism>
<feature type="compositionally biased region" description="Basic and acidic residues" evidence="1">
    <location>
        <begin position="390"/>
        <end position="406"/>
    </location>
</feature>
<sequence length="747" mass="81513">MVHAEDTRHATTSQDENPFTSLRHNDDNDFVDTRDDDPVNSFRDRPRYTVDSHGENPFTSSRYNTVSIDDEYFHETIRKTSTPVVSARNVRPNSFKTADLHDEELSAAPLQIGYRTERAYTNNTKWSTAEPSRENDDIATKAFESREVPHNDAAVLETPPVLRSGPDLVGATPEDLSAERGAVCDAGEPADIPDKAPVKRGGLLPPVLGSTPREGGELIEDYEKIGENGISERQEEKSHEFVRDNEAPKQEEEAELRKEKSDASLEDLKTGDDKGFIGDCQVGGVKELSYNTELDKEDEGRLSAVARSEGIREADDGERSAQAEENVSSVQPQGKHVDPCSISDNVDYPTVLPENMQEHMIKQDSSDTNVDKDSEGGAKALHTEPGSEDVVEKAPEKLAHGETDGARIAEVVEESSEQRLQDAVIPNAVCANNEDHQQKEVHVPTEPKGKTYDIDALFESVAQQPLDGKQYAIPNAVCEDNEKHQQKEIHGPTEPKGKAYDIDALFASVAQQPLDKEQQVDGEGVPASQPYPLEGSAAEPKVAELDVANEGEDNQIGGTDGVDLLYSDAVDPGESQENLEAGMLGKEGRVLSWSSVGSKDNSVEQEIPGDASTANDANSTVRQAHATSGTSGEKADQWWQWDNVTHPEDPKPKTQWEGMIENNEKNSKISNGSEAEAKIYTSVEKHDGSTEEDVSSREVAESTLAASSEDAMAKNRLNANRPRPSVIISPLPVPTPREGGEGEEDIL</sequence>
<feature type="compositionally biased region" description="Basic and acidic residues" evidence="1">
    <location>
        <begin position="356"/>
        <end position="376"/>
    </location>
</feature>
<evidence type="ECO:0000313" key="3">
    <source>
        <dbReference type="Proteomes" id="UP000000702"/>
    </source>
</evidence>
<evidence type="ECO:0000256" key="1">
    <source>
        <dbReference type="SAM" id="MobiDB-lite"/>
    </source>
</evidence>
<protein>
    <submittedName>
        <fullName evidence="2">WGS project CAEQ00000000 data, annotated contig 896</fullName>
    </submittedName>
</protein>